<dbReference type="Proteomes" id="UP001630127">
    <property type="component" value="Unassembled WGS sequence"/>
</dbReference>
<name>A0ABD3AGV1_9GENT</name>
<dbReference type="EMBL" id="JBJUIK010000004">
    <property type="protein sequence ID" value="KAL3530889.1"/>
    <property type="molecule type" value="Genomic_DNA"/>
</dbReference>
<keyword evidence="2" id="KW-1185">Reference proteome</keyword>
<accession>A0ABD3AGV1</accession>
<proteinExistence type="predicted"/>
<evidence type="ECO:0000313" key="2">
    <source>
        <dbReference type="Proteomes" id="UP001630127"/>
    </source>
</evidence>
<organism evidence="1 2">
    <name type="scientific">Cinchona calisaya</name>
    <dbReference type="NCBI Taxonomy" id="153742"/>
    <lineage>
        <taxon>Eukaryota</taxon>
        <taxon>Viridiplantae</taxon>
        <taxon>Streptophyta</taxon>
        <taxon>Embryophyta</taxon>
        <taxon>Tracheophyta</taxon>
        <taxon>Spermatophyta</taxon>
        <taxon>Magnoliopsida</taxon>
        <taxon>eudicotyledons</taxon>
        <taxon>Gunneridae</taxon>
        <taxon>Pentapetalae</taxon>
        <taxon>asterids</taxon>
        <taxon>lamiids</taxon>
        <taxon>Gentianales</taxon>
        <taxon>Rubiaceae</taxon>
        <taxon>Cinchonoideae</taxon>
        <taxon>Cinchoneae</taxon>
        <taxon>Cinchona</taxon>
    </lineage>
</organism>
<gene>
    <name evidence="1" type="ORF">ACH5RR_010211</name>
</gene>
<evidence type="ECO:0000313" key="1">
    <source>
        <dbReference type="EMBL" id="KAL3530889.1"/>
    </source>
</evidence>
<reference evidence="1 2" key="1">
    <citation type="submission" date="2024-11" db="EMBL/GenBank/DDBJ databases">
        <title>A near-complete genome assembly of Cinchona calisaya.</title>
        <authorList>
            <person name="Lian D.C."/>
            <person name="Zhao X.W."/>
            <person name="Wei L."/>
        </authorList>
    </citation>
    <scope>NUCLEOTIDE SEQUENCE [LARGE SCALE GENOMIC DNA]</scope>
    <source>
        <tissue evidence="1">Nenye</tissue>
    </source>
</reference>
<comment type="caution">
    <text evidence="1">The sequence shown here is derived from an EMBL/GenBank/DDBJ whole genome shotgun (WGS) entry which is preliminary data.</text>
</comment>
<protein>
    <submittedName>
        <fullName evidence="1">Uncharacterized protein</fullName>
    </submittedName>
</protein>
<dbReference type="AlphaFoldDB" id="A0ABD3AGV1"/>
<sequence>MWPCVFVLKDSSDIMKLITRFLQAAVSTFSSFPGTGNGRNCNSVESAYDFERRIFGDINGNNERSM</sequence>